<dbReference type="PANTHER" id="PTHR20855:SF52">
    <property type="entry name" value="ADIPONECTIN RECEPTOR PROTEIN"/>
    <property type="match status" value="1"/>
</dbReference>
<keyword evidence="3 8" id="KW-0812">Transmembrane</keyword>
<evidence type="ECO:0000256" key="8">
    <source>
        <dbReference type="SAM" id="Phobius"/>
    </source>
</evidence>
<evidence type="ECO:0000313" key="9">
    <source>
        <dbReference type="EMBL" id="KAK3050667.1"/>
    </source>
</evidence>
<organism evidence="9 10">
    <name type="scientific">Extremus antarcticus</name>
    <dbReference type="NCBI Taxonomy" id="702011"/>
    <lineage>
        <taxon>Eukaryota</taxon>
        <taxon>Fungi</taxon>
        <taxon>Dikarya</taxon>
        <taxon>Ascomycota</taxon>
        <taxon>Pezizomycotina</taxon>
        <taxon>Dothideomycetes</taxon>
        <taxon>Dothideomycetidae</taxon>
        <taxon>Mycosphaerellales</taxon>
        <taxon>Extremaceae</taxon>
        <taxon>Extremus</taxon>
    </lineage>
</organism>
<feature type="transmembrane region" description="Helical" evidence="8">
    <location>
        <begin position="152"/>
        <end position="173"/>
    </location>
</feature>
<dbReference type="InterPro" id="IPR004254">
    <property type="entry name" value="AdipoR/HlyIII-related"/>
</dbReference>
<keyword evidence="4 8" id="KW-1133">Transmembrane helix</keyword>
<feature type="transmembrane region" description="Helical" evidence="8">
    <location>
        <begin position="179"/>
        <end position="197"/>
    </location>
</feature>
<evidence type="ECO:0000256" key="6">
    <source>
        <dbReference type="PIRSR" id="PIRSR604254-1"/>
    </source>
</evidence>
<dbReference type="GO" id="GO:0016020">
    <property type="term" value="C:membrane"/>
    <property type="evidence" value="ECO:0007669"/>
    <property type="project" value="UniProtKB-SubCell"/>
</dbReference>
<dbReference type="Pfam" id="PF03006">
    <property type="entry name" value="HlyIII"/>
    <property type="match status" value="1"/>
</dbReference>
<feature type="region of interest" description="Disordered" evidence="7">
    <location>
        <begin position="1"/>
        <end position="30"/>
    </location>
</feature>
<dbReference type="GO" id="GO:0006882">
    <property type="term" value="P:intracellular zinc ion homeostasis"/>
    <property type="evidence" value="ECO:0007669"/>
    <property type="project" value="TreeGrafter"/>
</dbReference>
<proteinExistence type="inferred from homology"/>
<protein>
    <submittedName>
        <fullName evidence="9">Uncharacterized protein</fullName>
    </submittedName>
</protein>
<dbReference type="PANTHER" id="PTHR20855">
    <property type="entry name" value="ADIPOR/PROGESTIN RECEPTOR-RELATED"/>
    <property type="match status" value="1"/>
</dbReference>
<dbReference type="GO" id="GO:0038023">
    <property type="term" value="F:signaling receptor activity"/>
    <property type="evidence" value="ECO:0007669"/>
    <property type="project" value="TreeGrafter"/>
</dbReference>
<sequence>MSTSDASRRRRKVSARGERYDRKYGGNNGAANEKNEKLALLGYGGDSDDEFLLSGYRPMLDSLLGSLQSMLCWHNETVNIHLHTLGSLLFLRFPLHFWITLFSRTEGATPGDAMVFIIYFLGVAVCFACSASCHVLWNLNQKAASFGNKLDLCGIVLLMWSASVASVHFAFVCDPGLRLVRWALITVSATGCIFFTLHPPFIAPAFRAYRAMMYTSLGVSGLVFIAH</sequence>
<reference evidence="9" key="1">
    <citation type="submission" date="2023-04" db="EMBL/GenBank/DDBJ databases">
        <title>Black Yeasts Isolated from many extreme environments.</title>
        <authorList>
            <person name="Coleine C."/>
            <person name="Stajich J.E."/>
            <person name="Selbmann L."/>
        </authorList>
    </citation>
    <scope>NUCLEOTIDE SEQUENCE</scope>
    <source>
        <strain evidence="9">CCFEE 5312</strain>
    </source>
</reference>
<dbReference type="GO" id="GO:0046872">
    <property type="term" value="F:metal ion binding"/>
    <property type="evidence" value="ECO:0007669"/>
    <property type="project" value="UniProtKB-KW"/>
</dbReference>
<comment type="caution">
    <text evidence="9">The sequence shown here is derived from an EMBL/GenBank/DDBJ whole genome shotgun (WGS) entry which is preliminary data.</text>
</comment>
<feature type="transmembrane region" description="Helical" evidence="8">
    <location>
        <begin position="113"/>
        <end position="140"/>
    </location>
</feature>
<dbReference type="AlphaFoldDB" id="A0AAJ0DI69"/>
<feature type="binding site" evidence="6">
    <location>
        <position position="134"/>
    </location>
    <ligand>
        <name>Zn(2+)</name>
        <dbReference type="ChEBI" id="CHEBI:29105"/>
    </ligand>
</feature>
<evidence type="ECO:0000313" key="10">
    <source>
        <dbReference type="Proteomes" id="UP001271007"/>
    </source>
</evidence>
<evidence type="ECO:0000256" key="7">
    <source>
        <dbReference type="SAM" id="MobiDB-lite"/>
    </source>
</evidence>
<keyword evidence="6" id="KW-0479">Metal-binding</keyword>
<evidence type="ECO:0000256" key="5">
    <source>
        <dbReference type="ARBA" id="ARBA00023136"/>
    </source>
</evidence>
<comment type="subcellular location">
    <subcellularLocation>
        <location evidence="1">Membrane</location>
        <topology evidence="1">Multi-pass membrane protein</topology>
    </subcellularLocation>
</comment>
<name>A0AAJ0DI69_9PEZI</name>
<feature type="transmembrane region" description="Helical" evidence="8">
    <location>
        <begin position="80"/>
        <end position="101"/>
    </location>
</feature>
<dbReference type="EMBL" id="JAWDJX010000030">
    <property type="protein sequence ID" value="KAK3050667.1"/>
    <property type="molecule type" value="Genomic_DNA"/>
</dbReference>
<keyword evidence="5 8" id="KW-0472">Membrane</keyword>
<feature type="compositionally biased region" description="Basic and acidic residues" evidence="7">
    <location>
        <begin position="15"/>
        <end position="24"/>
    </location>
</feature>
<keyword evidence="6" id="KW-0862">Zinc</keyword>
<evidence type="ECO:0000256" key="3">
    <source>
        <dbReference type="ARBA" id="ARBA00022692"/>
    </source>
</evidence>
<gene>
    <name evidence="9" type="ORF">LTR09_008033</name>
</gene>
<accession>A0AAJ0DI69</accession>
<evidence type="ECO:0000256" key="1">
    <source>
        <dbReference type="ARBA" id="ARBA00004141"/>
    </source>
</evidence>
<evidence type="ECO:0000256" key="2">
    <source>
        <dbReference type="ARBA" id="ARBA00007018"/>
    </source>
</evidence>
<evidence type="ECO:0000256" key="4">
    <source>
        <dbReference type="ARBA" id="ARBA00022989"/>
    </source>
</evidence>
<dbReference type="Proteomes" id="UP001271007">
    <property type="component" value="Unassembled WGS sequence"/>
</dbReference>
<keyword evidence="10" id="KW-1185">Reference proteome</keyword>
<comment type="similarity">
    <text evidence="2">Belongs to the ADIPOR family.</text>
</comment>